<dbReference type="InterPro" id="IPR001611">
    <property type="entry name" value="Leu-rich_rpt"/>
</dbReference>
<proteinExistence type="predicted"/>
<evidence type="ECO:0000313" key="3">
    <source>
        <dbReference type="EMBL" id="CAI9976251.1"/>
    </source>
</evidence>
<sequence>MYNQIIQSQQQYDEYMVRKYEGCIEDGNLQIGDLDRGDPDIINLKFIETFNITALKICICYDMEVKLRNQTIKKLTLEKQKNQYQMILKVDDLELENLEVLYLQNNGLENNQFYNLVKFKKLNTLDVSNNKVDLTHIHIVTSLTILSMCYCGLKNIDLISSLVILKDLDLSGNTDLDLSPLCKLQSLTKLSMNNCGLKHIDKINQFTTLETLNIAENQLQNIDSIRVLKDLTELNISENEILDITPLKDLVSIIKLNLSVCGLTSLSALKPLINLQDLDLSSNSNINITELQQLKNLTHLQLTFCNLVSIYVLRPLVNLEELDISFNNIVYLDANLNDMTKLQQFNVQLNCVNDFSSLDLHQNYNENFDISDQRSYSEGILSYANLMRLIERPNIQLKCIQNKSQTAPLNNCKQKINAIMNNTRVSQIQFTSSVVNLFHQLNQFGLE</sequence>
<comment type="caution">
    <text evidence="3">The sequence shown here is derived from an EMBL/GenBank/DDBJ whole genome shotgun (WGS) entry which is preliminary data.</text>
</comment>
<evidence type="ECO:0000313" key="4">
    <source>
        <dbReference type="EMBL" id="CAL6001113.1"/>
    </source>
</evidence>
<dbReference type="EMBL" id="CATOUU010001173">
    <property type="protein sequence ID" value="CAI9976251.1"/>
    <property type="molecule type" value="Genomic_DNA"/>
</dbReference>
<dbReference type="PANTHER" id="PTHR46652">
    <property type="entry name" value="LEUCINE-RICH REPEAT AND IQ DOMAIN-CONTAINING PROTEIN 1-RELATED"/>
    <property type="match status" value="1"/>
</dbReference>
<dbReference type="PANTHER" id="PTHR46652:SF3">
    <property type="entry name" value="LEUCINE-RICH REPEAT-CONTAINING PROTEIN 9"/>
    <property type="match status" value="1"/>
</dbReference>
<evidence type="ECO:0000256" key="2">
    <source>
        <dbReference type="ARBA" id="ARBA00022737"/>
    </source>
</evidence>
<dbReference type="PROSITE" id="PS51450">
    <property type="entry name" value="LRR"/>
    <property type="match status" value="3"/>
</dbReference>
<dbReference type="Gene3D" id="3.80.10.10">
    <property type="entry name" value="Ribonuclease Inhibitor"/>
    <property type="match status" value="1"/>
</dbReference>
<dbReference type="InterPro" id="IPR025875">
    <property type="entry name" value="Leu-rich_rpt_4"/>
</dbReference>
<keyword evidence="1" id="KW-0433">Leucine-rich repeat</keyword>
<evidence type="ECO:0000313" key="5">
    <source>
        <dbReference type="Proteomes" id="UP001642409"/>
    </source>
</evidence>
<protein>
    <submittedName>
        <fullName evidence="3">Leucine-rich repeat domain-containing protein</fullName>
    </submittedName>
    <submittedName>
        <fullName evidence="4">Leucine-rich_repeat domain-containing protein</fullName>
    </submittedName>
</protein>
<dbReference type="SUPFAM" id="SSF52058">
    <property type="entry name" value="L domain-like"/>
    <property type="match status" value="1"/>
</dbReference>
<dbReference type="InterPro" id="IPR032675">
    <property type="entry name" value="LRR_dom_sf"/>
</dbReference>
<accession>A0AA86RKG8</accession>
<dbReference type="AlphaFoldDB" id="A0AA86RKG8"/>
<evidence type="ECO:0000256" key="1">
    <source>
        <dbReference type="ARBA" id="ARBA00022614"/>
    </source>
</evidence>
<name>A0AA86RKG8_9EUKA</name>
<organism evidence="3">
    <name type="scientific">Hexamita inflata</name>
    <dbReference type="NCBI Taxonomy" id="28002"/>
    <lineage>
        <taxon>Eukaryota</taxon>
        <taxon>Metamonada</taxon>
        <taxon>Diplomonadida</taxon>
        <taxon>Hexamitidae</taxon>
        <taxon>Hexamitinae</taxon>
        <taxon>Hexamita</taxon>
    </lineage>
</organism>
<dbReference type="EMBL" id="CAXDID020000043">
    <property type="protein sequence ID" value="CAL6001113.1"/>
    <property type="molecule type" value="Genomic_DNA"/>
</dbReference>
<dbReference type="Pfam" id="PF12799">
    <property type="entry name" value="LRR_4"/>
    <property type="match status" value="1"/>
</dbReference>
<dbReference type="InterPro" id="IPR050836">
    <property type="entry name" value="SDS22/Internalin_LRR"/>
</dbReference>
<dbReference type="Proteomes" id="UP001642409">
    <property type="component" value="Unassembled WGS sequence"/>
</dbReference>
<reference evidence="3" key="1">
    <citation type="submission" date="2023-06" db="EMBL/GenBank/DDBJ databases">
        <authorList>
            <person name="Kurt Z."/>
        </authorList>
    </citation>
    <scope>NUCLEOTIDE SEQUENCE</scope>
</reference>
<keyword evidence="5" id="KW-1185">Reference proteome</keyword>
<gene>
    <name evidence="4" type="ORF">HINF_LOCUS17231</name>
    <name evidence="3" type="ORF">HINF_LOCUS63896</name>
</gene>
<reference evidence="4 5" key="2">
    <citation type="submission" date="2024-07" db="EMBL/GenBank/DDBJ databases">
        <authorList>
            <person name="Akdeniz Z."/>
        </authorList>
    </citation>
    <scope>NUCLEOTIDE SEQUENCE [LARGE SCALE GENOMIC DNA]</scope>
</reference>
<keyword evidence="2" id="KW-0677">Repeat</keyword>